<sequence>MIIKRKAAPPLFPATQPFFATTARGVEEVLAAEMAALGLAGIAAERGGVRFTGDLAACYRANLWLRTASRILVPLAEFPCDTPQSLYDGVRSLPWERYVTPEMTLAVECSLRDSALTHSGFVVLKTKDAIVDTVRDRCGRRPNVNPKDPDLLVNVHLARNRCTVSLDSSGAGLDKRGYRADTGEAPLRETLAAALVELSGWDGTVPLVDPFCGSGTILVEAALKALNRAPGLIRERFGFQRWPGFEQTAWRRLVAEAREVERSTLAAPLLGSDLQEKVLLAAEKNIRRAGVERFVTFSCADVRDLLPPPPPGMILTNPPYGCRLGEEEQLKQLYRQVGDIFKQRCAGYTAWLFTGGLDLAKEVGLRASRRIVLFNGPIECRLLKYDLY</sequence>
<organism evidence="5 6">
    <name type="scientific">Geobacter pickeringii</name>
    <dbReference type="NCBI Taxonomy" id="345632"/>
    <lineage>
        <taxon>Bacteria</taxon>
        <taxon>Pseudomonadati</taxon>
        <taxon>Thermodesulfobacteriota</taxon>
        <taxon>Desulfuromonadia</taxon>
        <taxon>Geobacterales</taxon>
        <taxon>Geobacteraceae</taxon>
        <taxon>Geobacter</taxon>
    </lineage>
</organism>
<keyword evidence="2 5" id="KW-0808">Transferase</keyword>
<dbReference type="SMART" id="SM00981">
    <property type="entry name" value="THUMP"/>
    <property type="match status" value="1"/>
</dbReference>
<dbReference type="Pfam" id="PF22020">
    <property type="entry name" value="RlmL_1st"/>
    <property type="match status" value="1"/>
</dbReference>
<dbReference type="EMBL" id="CP009788">
    <property type="protein sequence ID" value="AJE02361.1"/>
    <property type="molecule type" value="Genomic_DNA"/>
</dbReference>
<dbReference type="STRING" id="345632.GPICK_02285"/>
<evidence type="ECO:0000256" key="2">
    <source>
        <dbReference type="ARBA" id="ARBA00022679"/>
    </source>
</evidence>
<gene>
    <name evidence="5" type="ORF">GPICK_02285</name>
</gene>
<evidence type="ECO:0000313" key="5">
    <source>
        <dbReference type="EMBL" id="AJE02361.1"/>
    </source>
</evidence>
<dbReference type="Gene3D" id="3.40.50.150">
    <property type="entry name" value="Vaccinia Virus protein VP39"/>
    <property type="match status" value="1"/>
</dbReference>
<dbReference type="Pfam" id="PF01170">
    <property type="entry name" value="UPF0020"/>
    <property type="match status" value="1"/>
</dbReference>
<dbReference type="InterPro" id="IPR054170">
    <property type="entry name" value="RlmL_1st"/>
</dbReference>
<feature type="domain" description="THUMP" evidence="4">
    <location>
        <begin position="57"/>
        <end position="168"/>
    </location>
</feature>
<dbReference type="Proteomes" id="UP000057609">
    <property type="component" value="Chromosome"/>
</dbReference>
<dbReference type="PANTHER" id="PTHR47313">
    <property type="entry name" value="RIBOSOMAL RNA LARGE SUBUNIT METHYLTRANSFERASE K/L"/>
    <property type="match status" value="1"/>
</dbReference>
<dbReference type="CDD" id="cd11715">
    <property type="entry name" value="THUMP_AdoMetMT"/>
    <property type="match status" value="1"/>
</dbReference>
<evidence type="ECO:0000256" key="1">
    <source>
        <dbReference type="ARBA" id="ARBA00022603"/>
    </source>
</evidence>
<dbReference type="AlphaFoldDB" id="A0A0B5BE84"/>
<dbReference type="InterPro" id="IPR002052">
    <property type="entry name" value="DNA_methylase_N6_adenine_CS"/>
</dbReference>
<dbReference type="GO" id="GO:0003723">
    <property type="term" value="F:RNA binding"/>
    <property type="evidence" value="ECO:0007669"/>
    <property type="project" value="UniProtKB-UniRule"/>
</dbReference>
<name>A0A0B5BE84_9BACT</name>
<dbReference type="KEGG" id="gpi:GPICK_02285"/>
<dbReference type="RefSeq" id="WP_039740164.1">
    <property type="nucleotide sequence ID" value="NZ_CP009788.1"/>
</dbReference>
<accession>A0A0B5BE84</accession>
<evidence type="ECO:0000259" key="4">
    <source>
        <dbReference type="PROSITE" id="PS51165"/>
    </source>
</evidence>
<reference evidence="5 6" key="1">
    <citation type="journal article" date="2015" name="Genome Announc.">
        <title>Complete Genome of Geobacter pickeringii G13T, a Metal-Reducing Isolate from Sedimentary Kaolin Deposits.</title>
        <authorList>
            <person name="Badalamenti J.P."/>
            <person name="Bond D.R."/>
        </authorList>
    </citation>
    <scope>NUCLEOTIDE SEQUENCE [LARGE SCALE GENOMIC DNA]</scope>
    <source>
        <strain evidence="5 6">G13</strain>
    </source>
</reference>
<dbReference type="Pfam" id="PF02926">
    <property type="entry name" value="THUMP"/>
    <property type="match status" value="1"/>
</dbReference>
<dbReference type="OrthoDB" id="9809404at2"/>
<keyword evidence="3" id="KW-0694">RNA-binding</keyword>
<dbReference type="GO" id="GO:0008990">
    <property type="term" value="F:rRNA (guanine-N2-)-methyltransferase activity"/>
    <property type="evidence" value="ECO:0007669"/>
    <property type="project" value="TreeGrafter"/>
</dbReference>
<dbReference type="GO" id="GO:0070043">
    <property type="term" value="F:rRNA (guanine-N7-)-methyltransferase activity"/>
    <property type="evidence" value="ECO:0007669"/>
    <property type="project" value="TreeGrafter"/>
</dbReference>
<keyword evidence="1 5" id="KW-0489">Methyltransferase</keyword>
<dbReference type="PROSITE" id="PS51165">
    <property type="entry name" value="THUMP"/>
    <property type="match status" value="1"/>
</dbReference>
<dbReference type="InterPro" id="IPR000241">
    <property type="entry name" value="RlmKL-like_Mtase"/>
</dbReference>
<evidence type="ECO:0000313" key="6">
    <source>
        <dbReference type="Proteomes" id="UP000057609"/>
    </source>
</evidence>
<keyword evidence="6" id="KW-1185">Reference proteome</keyword>
<proteinExistence type="predicted"/>
<dbReference type="HOGENOM" id="CLU_032119_3_0_7"/>
<dbReference type="InterPro" id="IPR004114">
    <property type="entry name" value="THUMP_dom"/>
</dbReference>
<dbReference type="SUPFAM" id="SSF53335">
    <property type="entry name" value="S-adenosyl-L-methionine-dependent methyltransferases"/>
    <property type="match status" value="1"/>
</dbReference>
<dbReference type="PROSITE" id="PS00092">
    <property type="entry name" value="N6_MTASE"/>
    <property type="match status" value="1"/>
</dbReference>
<evidence type="ECO:0000256" key="3">
    <source>
        <dbReference type="PROSITE-ProRule" id="PRU00529"/>
    </source>
</evidence>
<dbReference type="Gene3D" id="3.30.2130.30">
    <property type="match status" value="1"/>
</dbReference>
<dbReference type="InterPro" id="IPR029063">
    <property type="entry name" value="SAM-dependent_MTases_sf"/>
</dbReference>
<dbReference type="PANTHER" id="PTHR47313:SF1">
    <property type="entry name" value="RIBOSOMAL RNA LARGE SUBUNIT METHYLTRANSFERASE K_L"/>
    <property type="match status" value="1"/>
</dbReference>
<protein>
    <submittedName>
        <fullName evidence="5">RNA methyltransferase</fullName>
    </submittedName>
</protein>